<accession>A0A150P6T6</accession>
<dbReference type="InterPro" id="IPR029063">
    <property type="entry name" value="SAM-dependent_MTases_sf"/>
</dbReference>
<dbReference type="GO" id="GO:0008168">
    <property type="term" value="F:methyltransferase activity"/>
    <property type="evidence" value="ECO:0007669"/>
    <property type="project" value="UniProtKB-KW"/>
</dbReference>
<evidence type="ECO:0000256" key="2">
    <source>
        <dbReference type="ARBA" id="ARBA00022679"/>
    </source>
</evidence>
<sequence length="143" mass="15388">MPRDLSPRLAAIVEALPLRPGLRVLEIGCGPGVAARAVARRIGEGHVLAIDRSAKAIAQAMAGSAAELASGRLSFRHVAIEELELEEGERPYDIAFAVRVGALDGRHPEAGHLARQRIRRALREGGRLYIDGGEPLREVSLFD</sequence>
<feature type="domain" description="Methyltransferase" evidence="4">
    <location>
        <begin position="24"/>
        <end position="126"/>
    </location>
</feature>
<evidence type="ECO:0000256" key="1">
    <source>
        <dbReference type="ARBA" id="ARBA00022603"/>
    </source>
</evidence>
<dbReference type="Proteomes" id="UP000075604">
    <property type="component" value="Unassembled WGS sequence"/>
</dbReference>
<evidence type="ECO:0000313" key="6">
    <source>
        <dbReference type="Proteomes" id="UP000075604"/>
    </source>
</evidence>
<dbReference type="SUPFAM" id="SSF53335">
    <property type="entry name" value="S-adenosyl-L-methionine-dependent methyltransferases"/>
    <property type="match status" value="1"/>
</dbReference>
<evidence type="ECO:0000256" key="3">
    <source>
        <dbReference type="ARBA" id="ARBA00022691"/>
    </source>
</evidence>
<dbReference type="GO" id="GO:0032259">
    <property type="term" value="P:methylation"/>
    <property type="evidence" value="ECO:0007669"/>
    <property type="project" value="UniProtKB-KW"/>
</dbReference>
<gene>
    <name evidence="5" type="ORF">BE04_30780</name>
</gene>
<dbReference type="CDD" id="cd02440">
    <property type="entry name" value="AdoMet_MTases"/>
    <property type="match status" value="1"/>
</dbReference>
<dbReference type="PANTHER" id="PTHR43464:SF19">
    <property type="entry name" value="UBIQUINONE BIOSYNTHESIS O-METHYLTRANSFERASE, MITOCHONDRIAL"/>
    <property type="match status" value="1"/>
</dbReference>
<dbReference type="InterPro" id="IPR041698">
    <property type="entry name" value="Methyltransf_25"/>
</dbReference>
<evidence type="ECO:0000313" key="5">
    <source>
        <dbReference type="EMBL" id="KYF51331.1"/>
    </source>
</evidence>
<reference evidence="5 6" key="1">
    <citation type="submission" date="2014-02" db="EMBL/GenBank/DDBJ databases">
        <title>The small core and large imbalanced accessory genome model reveals a collaborative survival strategy of Sorangium cellulosum strains in nature.</title>
        <authorList>
            <person name="Han K."/>
            <person name="Peng R."/>
            <person name="Blom J."/>
            <person name="Li Y.-Z."/>
        </authorList>
    </citation>
    <scope>NUCLEOTIDE SEQUENCE [LARGE SCALE GENOMIC DNA]</scope>
    <source>
        <strain evidence="5 6">So0157-18</strain>
    </source>
</reference>
<comment type="caution">
    <text evidence="5">The sequence shown here is derived from an EMBL/GenBank/DDBJ whole genome shotgun (WGS) entry which is preliminary data.</text>
</comment>
<dbReference type="EMBL" id="JELX01003777">
    <property type="protein sequence ID" value="KYF51331.1"/>
    <property type="molecule type" value="Genomic_DNA"/>
</dbReference>
<dbReference type="Gene3D" id="3.40.50.150">
    <property type="entry name" value="Vaccinia Virus protein VP39"/>
    <property type="match status" value="1"/>
</dbReference>
<evidence type="ECO:0000259" key="4">
    <source>
        <dbReference type="Pfam" id="PF13649"/>
    </source>
</evidence>
<keyword evidence="2 5" id="KW-0808">Transferase</keyword>
<organism evidence="5 6">
    <name type="scientific">Sorangium cellulosum</name>
    <name type="common">Polyangium cellulosum</name>
    <dbReference type="NCBI Taxonomy" id="56"/>
    <lineage>
        <taxon>Bacteria</taxon>
        <taxon>Pseudomonadati</taxon>
        <taxon>Myxococcota</taxon>
        <taxon>Polyangia</taxon>
        <taxon>Polyangiales</taxon>
        <taxon>Polyangiaceae</taxon>
        <taxon>Sorangium</taxon>
    </lineage>
</organism>
<keyword evidence="1 5" id="KW-0489">Methyltransferase</keyword>
<dbReference type="PANTHER" id="PTHR43464">
    <property type="entry name" value="METHYLTRANSFERASE"/>
    <property type="match status" value="1"/>
</dbReference>
<name>A0A150P6T6_SORCE</name>
<dbReference type="AlphaFoldDB" id="A0A150P6T6"/>
<keyword evidence="3" id="KW-0949">S-adenosyl-L-methionine</keyword>
<dbReference type="Pfam" id="PF13649">
    <property type="entry name" value="Methyltransf_25"/>
    <property type="match status" value="1"/>
</dbReference>
<protein>
    <submittedName>
        <fullName evidence="5">Methyltransferase type 12</fullName>
    </submittedName>
</protein>
<proteinExistence type="predicted"/>